<evidence type="ECO:0000256" key="4">
    <source>
        <dbReference type="ARBA" id="ARBA00022475"/>
    </source>
</evidence>
<evidence type="ECO:0000256" key="5">
    <source>
        <dbReference type="ARBA" id="ARBA00022692"/>
    </source>
</evidence>
<comment type="similarity">
    <text evidence="2 8">Belongs to the nucleobase:cation symporter-2 (NCS2) (TC 2.A.40) family. Azg-like subfamily.</text>
</comment>
<evidence type="ECO:0000256" key="8">
    <source>
        <dbReference type="PIRNR" id="PIRNR005353"/>
    </source>
</evidence>
<evidence type="ECO:0000256" key="2">
    <source>
        <dbReference type="ARBA" id="ARBA00005697"/>
    </source>
</evidence>
<feature type="transmembrane region" description="Helical" evidence="10">
    <location>
        <begin position="315"/>
        <end position="332"/>
    </location>
</feature>
<comment type="subcellular location">
    <subcellularLocation>
        <location evidence="1 8">Cell membrane</location>
        <topology evidence="1 8">Multi-pass membrane protein</topology>
    </subcellularLocation>
</comment>
<accession>A0A7W9RYI3</accession>
<feature type="transmembrane region" description="Helical" evidence="10">
    <location>
        <begin position="20"/>
        <end position="43"/>
    </location>
</feature>
<protein>
    <submittedName>
        <fullName evidence="11">AGZA family xanthine/uracil permease-like MFS transporter</fullName>
    </submittedName>
</protein>
<feature type="region of interest" description="Disordered" evidence="9">
    <location>
        <begin position="454"/>
        <end position="476"/>
    </location>
</feature>
<dbReference type="PANTHER" id="PTHR43337">
    <property type="entry name" value="XANTHINE/URACIL PERMEASE C887.17-RELATED"/>
    <property type="match status" value="1"/>
</dbReference>
<dbReference type="InterPro" id="IPR045018">
    <property type="entry name" value="Azg-like"/>
</dbReference>
<evidence type="ECO:0000256" key="3">
    <source>
        <dbReference type="ARBA" id="ARBA00022448"/>
    </source>
</evidence>
<evidence type="ECO:0000256" key="6">
    <source>
        <dbReference type="ARBA" id="ARBA00022989"/>
    </source>
</evidence>
<dbReference type="InterPro" id="IPR006043">
    <property type="entry name" value="NCS2"/>
</dbReference>
<gene>
    <name evidence="11" type="ORF">HNR59_000181</name>
</gene>
<dbReference type="EMBL" id="JACHEU010000001">
    <property type="protein sequence ID" value="MBB6010836.1"/>
    <property type="molecule type" value="Genomic_DNA"/>
</dbReference>
<reference evidence="11 12" key="1">
    <citation type="submission" date="2020-08" db="EMBL/GenBank/DDBJ databases">
        <title>Genomic Encyclopedia of Type Strains, Phase IV (KMG-IV): sequencing the most valuable type-strain genomes for metagenomic binning, comparative biology and taxonomic classification.</title>
        <authorList>
            <person name="Goeker M."/>
        </authorList>
    </citation>
    <scope>NUCLEOTIDE SEQUENCE [LARGE SCALE GENOMIC DNA]</scope>
    <source>
        <strain evidence="11 12">DSM 11099</strain>
    </source>
</reference>
<evidence type="ECO:0000256" key="10">
    <source>
        <dbReference type="SAM" id="Phobius"/>
    </source>
</evidence>
<feature type="transmembrane region" description="Helical" evidence="10">
    <location>
        <begin position="377"/>
        <end position="400"/>
    </location>
</feature>
<keyword evidence="5 8" id="KW-0812">Transmembrane</keyword>
<evidence type="ECO:0000313" key="12">
    <source>
        <dbReference type="Proteomes" id="UP000533306"/>
    </source>
</evidence>
<evidence type="ECO:0000256" key="7">
    <source>
        <dbReference type="ARBA" id="ARBA00023136"/>
    </source>
</evidence>
<evidence type="ECO:0000313" key="11">
    <source>
        <dbReference type="EMBL" id="MBB6010836.1"/>
    </source>
</evidence>
<feature type="transmembrane region" description="Helical" evidence="10">
    <location>
        <begin position="103"/>
        <end position="123"/>
    </location>
</feature>
<feature type="transmembrane region" description="Helical" evidence="10">
    <location>
        <begin position="49"/>
        <end position="68"/>
    </location>
</feature>
<name>A0A7W9RYI3_9HYPH</name>
<feature type="transmembrane region" description="Helical" evidence="10">
    <location>
        <begin position="135"/>
        <end position="155"/>
    </location>
</feature>
<dbReference type="GO" id="GO:0015207">
    <property type="term" value="F:adenine transmembrane transporter activity"/>
    <property type="evidence" value="ECO:0007669"/>
    <property type="project" value="TreeGrafter"/>
</dbReference>
<keyword evidence="4 8" id="KW-1003">Cell membrane</keyword>
<dbReference type="Pfam" id="PF00860">
    <property type="entry name" value="Xan_ur_permease"/>
    <property type="match status" value="1"/>
</dbReference>
<keyword evidence="12" id="KW-1185">Reference proteome</keyword>
<dbReference type="GO" id="GO:0005886">
    <property type="term" value="C:plasma membrane"/>
    <property type="evidence" value="ECO:0007669"/>
    <property type="project" value="UniProtKB-SubCell"/>
</dbReference>
<evidence type="ECO:0000256" key="1">
    <source>
        <dbReference type="ARBA" id="ARBA00004651"/>
    </source>
</evidence>
<keyword evidence="7 8" id="KW-0472">Membrane</keyword>
<keyword evidence="6 8" id="KW-1133">Transmembrane helix</keyword>
<organism evidence="11 12">
    <name type="scientific">Aquamicrobium lusatiense</name>
    <dbReference type="NCBI Taxonomy" id="89772"/>
    <lineage>
        <taxon>Bacteria</taxon>
        <taxon>Pseudomonadati</taxon>
        <taxon>Pseudomonadota</taxon>
        <taxon>Alphaproteobacteria</taxon>
        <taxon>Hyphomicrobiales</taxon>
        <taxon>Phyllobacteriaceae</taxon>
        <taxon>Aquamicrobium</taxon>
    </lineage>
</organism>
<feature type="transmembrane region" description="Helical" evidence="10">
    <location>
        <begin position="80"/>
        <end position="97"/>
    </location>
</feature>
<sequence>MLESYFRIKEEGSSVRTEVIAGVTTFLTMSYIIFVNPAILSTTGMDKDAVFVATCLAAAIGSAIMALVPRWPIGMAPGMGLNAFFAFTVVGALGFTWQQALGAVFISGIIFLILTVTGVRRWIVEGIPRSMRSAVAAGIGLFLAIIALTSSGIVVANPATLVSLGDVTQTGPLLAIAGFFIIAALDALKIRGAILIGILVITIASMALGVSQFGGVVSMPPSIAPTFMQLDIMGVLHAGVLYVILVLVLVEIFDATGTLIGVAKRAGLMPEGKPNRLGKALLADSTAIVAGSMLGTSSTTAYVESASGVQAGGRTGLTALVVAILFLAALFFAPLAGSVPVYATAPALLYVACLMMRELVEVEWTEITEAAPAALTALMMPFTYSIANGLAFGFISYAALKTLSGRFRDVHPATWLVAILFIIRFVMVGVEHKEDVQAPAGNAAVETVVGEGSDANNAGAASTAPAGTPAESTSGQ</sequence>
<feature type="transmembrane region" description="Helical" evidence="10">
    <location>
        <begin position="235"/>
        <end position="260"/>
    </location>
</feature>
<feature type="transmembrane region" description="Helical" evidence="10">
    <location>
        <begin position="167"/>
        <end position="185"/>
    </location>
</feature>
<dbReference type="InterPro" id="IPR026033">
    <property type="entry name" value="Azg-like_bact_archaea"/>
</dbReference>
<proteinExistence type="inferred from homology"/>
<dbReference type="AlphaFoldDB" id="A0A7W9RYI3"/>
<dbReference type="PANTHER" id="PTHR43337:SF1">
    <property type="entry name" value="XANTHINE_URACIL PERMEASE C887.17-RELATED"/>
    <property type="match status" value="1"/>
</dbReference>
<evidence type="ECO:0000256" key="9">
    <source>
        <dbReference type="SAM" id="MobiDB-lite"/>
    </source>
</evidence>
<dbReference type="PIRSF" id="PIRSF005353">
    <property type="entry name" value="PbuG"/>
    <property type="match status" value="1"/>
</dbReference>
<feature type="transmembrane region" description="Helical" evidence="10">
    <location>
        <begin position="412"/>
        <end position="430"/>
    </location>
</feature>
<dbReference type="Proteomes" id="UP000533306">
    <property type="component" value="Unassembled WGS sequence"/>
</dbReference>
<comment type="caution">
    <text evidence="11">The sequence shown here is derived from an EMBL/GenBank/DDBJ whole genome shotgun (WGS) entry which is preliminary data.</text>
</comment>
<keyword evidence="3 8" id="KW-0813">Transport</keyword>
<feature type="transmembrane region" description="Helical" evidence="10">
    <location>
        <begin position="192"/>
        <end position="215"/>
    </location>
</feature>